<protein>
    <submittedName>
        <fullName evidence="1">Uncharacterized protein</fullName>
    </submittedName>
</protein>
<dbReference type="EMBL" id="APRN01000036">
    <property type="protein sequence ID" value="ENX58569.1"/>
    <property type="molecule type" value="Genomic_DNA"/>
</dbReference>
<keyword evidence="2" id="KW-1185">Reference proteome</keyword>
<reference evidence="1 2" key="1">
    <citation type="submission" date="2013-02" db="EMBL/GenBank/DDBJ databases">
        <title>The Genome Sequence of Acinetobacter sp. CIP 70.18.</title>
        <authorList>
            <consortium name="The Broad Institute Genome Sequencing Platform"/>
            <consortium name="The Broad Institute Genome Sequencing Center for Infectious Disease"/>
            <person name="Cerqueira G."/>
            <person name="Feldgarden M."/>
            <person name="Courvalin P."/>
            <person name="Perichon B."/>
            <person name="Grillot-Courvalin C."/>
            <person name="Clermont D."/>
            <person name="Rocha E."/>
            <person name="Yoon E.-J."/>
            <person name="Nemec A."/>
            <person name="Walker B."/>
            <person name="Young S.K."/>
            <person name="Zeng Q."/>
            <person name="Gargeya S."/>
            <person name="Fitzgerald M."/>
            <person name="Haas B."/>
            <person name="Abouelleil A."/>
            <person name="Alvarado L."/>
            <person name="Arachchi H.M."/>
            <person name="Berlin A.M."/>
            <person name="Chapman S.B."/>
            <person name="Dewar J."/>
            <person name="Goldberg J."/>
            <person name="Griggs A."/>
            <person name="Gujja S."/>
            <person name="Hansen M."/>
            <person name="Howarth C."/>
            <person name="Imamovic A."/>
            <person name="Larimer J."/>
            <person name="McCowan C."/>
            <person name="Murphy C."/>
            <person name="Neiman D."/>
            <person name="Pearson M."/>
            <person name="Priest M."/>
            <person name="Roberts A."/>
            <person name="Saif S."/>
            <person name="Shea T."/>
            <person name="Sisk P."/>
            <person name="Sykes S."/>
            <person name="Wortman J."/>
            <person name="Nusbaum C."/>
            <person name="Birren B."/>
        </authorList>
    </citation>
    <scope>NUCLEOTIDE SEQUENCE [LARGE SCALE GENOMIC DNA]</scope>
    <source>
        <strain evidence="1 2">CIP 70.18</strain>
    </source>
</reference>
<organism evidence="1 2">
    <name type="scientific">Acinetobacter higginsii</name>
    <dbReference type="NCBI Taxonomy" id="70347"/>
    <lineage>
        <taxon>Bacteria</taxon>
        <taxon>Pseudomonadati</taxon>
        <taxon>Pseudomonadota</taxon>
        <taxon>Gammaproteobacteria</taxon>
        <taxon>Moraxellales</taxon>
        <taxon>Moraxellaceae</taxon>
        <taxon>Acinetobacter</taxon>
    </lineage>
</organism>
<dbReference type="Proteomes" id="UP000013084">
    <property type="component" value="Unassembled WGS sequence"/>
</dbReference>
<accession>N9TBJ2</accession>
<dbReference type="AlphaFoldDB" id="N9TBJ2"/>
<evidence type="ECO:0000313" key="1">
    <source>
        <dbReference type="EMBL" id="ENX58569.1"/>
    </source>
</evidence>
<evidence type="ECO:0000313" key="2">
    <source>
        <dbReference type="Proteomes" id="UP000013084"/>
    </source>
</evidence>
<sequence>MNCASFLFLICLIRSIRALKSLLILTITTKPKTKKTYWQVLKITSKREKTSFGLKNSYLFD</sequence>
<comment type="caution">
    <text evidence="1">The sequence shown here is derived from an EMBL/GenBank/DDBJ whole genome shotgun (WGS) entry which is preliminary data.</text>
</comment>
<name>N9TBJ2_9GAMM</name>
<gene>
    <name evidence="1" type="ORF">F902_02970</name>
</gene>
<dbReference type="HOGENOM" id="CLU_2911942_0_0_6"/>
<proteinExistence type="predicted"/>
<accession>N9RKX2</accession>